<name>W7F156_BIPV3</name>
<dbReference type="GeneID" id="26259412"/>
<sequence>MSFPTPASTATNDAPLHPQQQQQQQPQQQQPQQQQPKQEDSPRFKPVASITEVPSLASTSARPFTIAELEKTPQIFFTFPTIVKLKNHGTVQVNNAAHMSALLFWYRFNSGEYSDVELKGLATKMEVGRATMRREEYDDGWVVDASLREGPEKEGKEKEEEEGGGEEKMEVEVDVKEQVEVE</sequence>
<feature type="compositionally biased region" description="Basic and acidic residues" evidence="1">
    <location>
        <begin position="146"/>
        <end position="158"/>
    </location>
</feature>
<dbReference type="Proteomes" id="UP000054337">
    <property type="component" value="Unassembled WGS sequence"/>
</dbReference>
<protein>
    <submittedName>
        <fullName evidence="2">Uncharacterized protein</fullName>
    </submittedName>
</protein>
<keyword evidence="3" id="KW-1185">Reference proteome</keyword>
<feature type="compositionally biased region" description="Basic and acidic residues" evidence="1">
    <location>
        <begin position="165"/>
        <end position="182"/>
    </location>
</feature>
<evidence type="ECO:0000313" key="3">
    <source>
        <dbReference type="Proteomes" id="UP000054337"/>
    </source>
</evidence>
<dbReference type="HOGENOM" id="CLU_1481730_0_0_1"/>
<reference evidence="2 3" key="1">
    <citation type="journal article" date="2013" name="PLoS Genet.">
        <title>Comparative genome structure, secondary metabolite, and effector coding capacity across Cochliobolus pathogens.</title>
        <authorList>
            <person name="Condon B.J."/>
            <person name="Leng Y."/>
            <person name="Wu D."/>
            <person name="Bushley K.E."/>
            <person name="Ohm R.A."/>
            <person name="Otillar R."/>
            <person name="Martin J."/>
            <person name="Schackwitz W."/>
            <person name="Grimwood J."/>
            <person name="MohdZainudin N."/>
            <person name="Xue C."/>
            <person name="Wang R."/>
            <person name="Manning V.A."/>
            <person name="Dhillon B."/>
            <person name="Tu Z.J."/>
            <person name="Steffenson B.J."/>
            <person name="Salamov A."/>
            <person name="Sun H."/>
            <person name="Lowry S."/>
            <person name="LaButti K."/>
            <person name="Han J."/>
            <person name="Copeland A."/>
            <person name="Lindquist E."/>
            <person name="Barry K."/>
            <person name="Schmutz J."/>
            <person name="Baker S.E."/>
            <person name="Ciuffetti L.M."/>
            <person name="Grigoriev I.V."/>
            <person name="Zhong S."/>
            <person name="Turgeon B.G."/>
        </authorList>
    </citation>
    <scope>NUCLEOTIDE SEQUENCE [LARGE SCALE GENOMIC DNA]</scope>
    <source>
        <strain evidence="2 3">FI3</strain>
    </source>
</reference>
<evidence type="ECO:0000313" key="2">
    <source>
        <dbReference type="EMBL" id="EUN29962.1"/>
    </source>
</evidence>
<gene>
    <name evidence="2" type="ORF">COCVIDRAFT_91758</name>
</gene>
<dbReference type="OrthoDB" id="3694476at2759"/>
<proteinExistence type="predicted"/>
<accession>W7F156</accession>
<feature type="region of interest" description="Disordered" evidence="1">
    <location>
        <begin position="142"/>
        <end position="182"/>
    </location>
</feature>
<feature type="compositionally biased region" description="Polar residues" evidence="1">
    <location>
        <begin position="1"/>
        <end position="12"/>
    </location>
</feature>
<dbReference type="AlphaFoldDB" id="W7F156"/>
<evidence type="ECO:0000256" key="1">
    <source>
        <dbReference type="SAM" id="MobiDB-lite"/>
    </source>
</evidence>
<dbReference type="EMBL" id="KI968709">
    <property type="protein sequence ID" value="EUN29962.1"/>
    <property type="molecule type" value="Genomic_DNA"/>
</dbReference>
<organism evidence="2 3">
    <name type="scientific">Bipolaris victoriae (strain FI3)</name>
    <name type="common">Victoria blight of oats agent</name>
    <name type="synonym">Cochliobolus victoriae</name>
    <dbReference type="NCBI Taxonomy" id="930091"/>
    <lineage>
        <taxon>Eukaryota</taxon>
        <taxon>Fungi</taxon>
        <taxon>Dikarya</taxon>
        <taxon>Ascomycota</taxon>
        <taxon>Pezizomycotina</taxon>
        <taxon>Dothideomycetes</taxon>
        <taxon>Pleosporomycetidae</taxon>
        <taxon>Pleosporales</taxon>
        <taxon>Pleosporineae</taxon>
        <taxon>Pleosporaceae</taxon>
        <taxon>Bipolaris</taxon>
    </lineage>
</organism>
<feature type="region of interest" description="Disordered" evidence="1">
    <location>
        <begin position="1"/>
        <end position="52"/>
    </location>
</feature>
<feature type="compositionally biased region" description="Low complexity" evidence="1">
    <location>
        <begin position="18"/>
        <end position="36"/>
    </location>
</feature>
<dbReference type="RefSeq" id="XP_014559544.1">
    <property type="nucleotide sequence ID" value="XM_014704058.1"/>
</dbReference>